<evidence type="ECO:0000313" key="2">
    <source>
        <dbReference type="Proteomes" id="UP000676565"/>
    </source>
</evidence>
<gene>
    <name evidence="1" type="ORF">J8F10_32375</name>
</gene>
<sequence>MFSSPATYSRPFASGFTPFRPVALDPAWLTSTVVALAQGIYDGGAFDRLPILADALQDAGCDSKDVLGHCRGPGPHARGCWVVDLLLNKE</sequence>
<dbReference type="Proteomes" id="UP000676565">
    <property type="component" value="Unassembled WGS sequence"/>
</dbReference>
<comment type="caution">
    <text evidence="1">The sequence shown here is derived from an EMBL/GenBank/DDBJ whole genome shotgun (WGS) entry which is preliminary data.</text>
</comment>
<accession>A0ABS5C1V3</accession>
<name>A0ABS5C1V3_9BACT</name>
<dbReference type="EMBL" id="JAGKQQ010000001">
    <property type="protein sequence ID" value="MBP3959963.1"/>
    <property type="molecule type" value="Genomic_DNA"/>
</dbReference>
<reference evidence="1 2" key="1">
    <citation type="submission" date="2021-04" db="EMBL/GenBank/DDBJ databases">
        <authorList>
            <person name="Ivanova A."/>
        </authorList>
    </citation>
    <scope>NUCLEOTIDE SEQUENCE [LARGE SCALE GENOMIC DNA]</scope>
    <source>
        <strain evidence="1 2">G18</strain>
    </source>
</reference>
<proteinExistence type="predicted"/>
<evidence type="ECO:0000313" key="1">
    <source>
        <dbReference type="EMBL" id="MBP3959963.1"/>
    </source>
</evidence>
<protein>
    <recommendedName>
        <fullName evidence="3">SMI1/KNR4 family protein</fullName>
    </recommendedName>
</protein>
<evidence type="ECO:0008006" key="3">
    <source>
        <dbReference type="Google" id="ProtNLM"/>
    </source>
</evidence>
<dbReference type="RefSeq" id="WP_210660897.1">
    <property type="nucleotide sequence ID" value="NZ_JAGKQQ010000001.1"/>
</dbReference>
<keyword evidence="2" id="KW-1185">Reference proteome</keyword>
<organism evidence="1 2">
    <name type="scientific">Gemmata palustris</name>
    <dbReference type="NCBI Taxonomy" id="2822762"/>
    <lineage>
        <taxon>Bacteria</taxon>
        <taxon>Pseudomonadati</taxon>
        <taxon>Planctomycetota</taxon>
        <taxon>Planctomycetia</taxon>
        <taxon>Gemmatales</taxon>
        <taxon>Gemmataceae</taxon>
        <taxon>Gemmata</taxon>
    </lineage>
</organism>